<proteinExistence type="inferred from homology"/>
<evidence type="ECO:0000256" key="1">
    <source>
        <dbReference type="ARBA" id="ARBA00002265"/>
    </source>
</evidence>
<keyword evidence="5" id="KW-0813">Transport</keyword>
<dbReference type="Proteomes" id="UP000297475">
    <property type="component" value="Unassembled WGS sequence"/>
</dbReference>
<evidence type="ECO:0000256" key="8">
    <source>
        <dbReference type="ARBA" id="ARBA00022692"/>
    </source>
</evidence>
<comment type="similarity">
    <text evidence="3">Belongs to the LptF/LptG family.</text>
</comment>
<keyword evidence="7" id="KW-0997">Cell inner membrane</keyword>
<evidence type="ECO:0000256" key="4">
    <source>
        <dbReference type="ARBA" id="ARBA00014213"/>
    </source>
</evidence>
<feature type="transmembrane region" description="Helical" evidence="12">
    <location>
        <begin position="364"/>
        <end position="386"/>
    </location>
</feature>
<dbReference type="GO" id="GO:0055085">
    <property type="term" value="P:transmembrane transport"/>
    <property type="evidence" value="ECO:0007669"/>
    <property type="project" value="InterPro"/>
</dbReference>
<keyword evidence="10 12" id="KW-0472">Membrane</keyword>
<feature type="transmembrane region" description="Helical" evidence="12">
    <location>
        <begin position="105"/>
        <end position="123"/>
    </location>
</feature>
<dbReference type="EMBL" id="SRMF01000001">
    <property type="protein sequence ID" value="TGG95227.1"/>
    <property type="molecule type" value="Genomic_DNA"/>
</dbReference>
<name>A0A4Z0WGZ3_9GAMM</name>
<evidence type="ECO:0000256" key="5">
    <source>
        <dbReference type="ARBA" id="ARBA00022448"/>
    </source>
</evidence>
<dbReference type="PANTHER" id="PTHR33529">
    <property type="entry name" value="SLR0882 PROTEIN-RELATED"/>
    <property type="match status" value="1"/>
</dbReference>
<dbReference type="InterPro" id="IPR030922">
    <property type="entry name" value="LptF"/>
</dbReference>
<evidence type="ECO:0000256" key="9">
    <source>
        <dbReference type="ARBA" id="ARBA00022989"/>
    </source>
</evidence>
<evidence type="ECO:0000256" key="2">
    <source>
        <dbReference type="ARBA" id="ARBA00004429"/>
    </source>
</evidence>
<dbReference type="PANTHER" id="PTHR33529:SF7">
    <property type="entry name" value="LIPOPOLYSACCHARIDE EXPORT SYSTEM PERMEASE PROTEIN LPTF"/>
    <property type="match status" value="1"/>
</dbReference>
<keyword evidence="14" id="KW-1185">Reference proteome</keyword>
<evidence type="ECO:0000256" key="3">
    <source>
        <dbReference type="ARBA" id="ARBA00007725"/>
    </source>
</evidence>
<dbReference type="GO" id="GO:0043190">
    <property type="term" value="C:ATP-binding cassette (ABC) transporter complex"/>
    <property type="evidence" value="ECO:0007669"/>
    <property type="project" value="InterPro"/>
</dbReference>
<dbReference type="InterPro" id="IPR005495">
    <property type="entry name" value="LptG/LptF_permease"/>
</dbReference>
<evidence type="ECO:0000256" key="7">
    <source>
        <dbReference type="ARBA" id="ARBA00022519"/>
    </source>
</evidence>
<keyword evidence="6" id="KW-1003">Cell membrane</keyword>
<feature type="transmembrane region" description="Helical" evidence="12">
    <location>
        <begin position="335"/>
        <end position="352"/>
    </location>
</feature>
<dbReference type="GO" id="GO:0015920">
    <property type="term" value="P:lipopolysaccharide transport"/>
    <property type="evidence" value="ECO:0007669"/>
    <property type="project" value="TreeGrafter"/>
</dbReference>
<protein>
    <recommendedName>
        <fullName evidence="4">Lipopolysaccharide export system permease protein LptF</fullName>
    </recommendedName>
</protein>
<feature type="transmembrane region" description="Helical" evidence="12">
    <location>
        <begin position="143"/>
        <end position="167"/>
    </location>
</feature>
<keyword evidence="8 12" id="KW-0812">Transmembrane</keyword>
<sequence>MVAGSSPARGARHPKTRPWQHAAGFFLLLSPHVFTNQESRFSVIIQRYILRLIAVPFLFISLLITVLMLAEVFGEVLTRALGGTLPGLAVAALILLEVPAVLQELMPGAFFLSAVMALGQLSASSERVVLQAVGYSDNRILRLVLGVAALVTLLLLFFSLVLVPWAARQVSGLEQTLSARPAAELVQPGEFAPVGPDGSTLYARGSDSDSGDLLGVFLAYIEDDEQRMATADRARVTRQDGAQYLVLVDGELLRERPADDELEKSLFESLHIRLDVPQPSGSVGRDGQALDELWASSNMRDKTEAQQRLMYPFTAIVFAFWAVTLTRYTPRSGKNAAVLPAVILYVVYMYLMRTVNINVRNEAFPLWANYWWLHLLAIGAAMLFRLDWKARLSILWWQAVGRLRPARSGGGES</sequence>
<keyword evidence="9 12" id="KW-1133">Transmembrane helix</keyword>
<accession>A0A4Z0WGZ3</accession>
<feature type="transmembrane region" description="Helical" evidence="12">
    <location>
        <begin position="309"/>
        <end position="329"/>
    </location>
</feature>
<dbReference type="OrthoDB" id="9778062at2"/>
<evidence type="ECO:0000256" key="11">
    <source>
        <dbReference type="ARBA" id="ARBA00026081"/>
    </source>
</evidence>
<feature type="transmembrane region" description="Helical" evidence="12">
    <location>
        <begin position="76"/>
        <end position="98"/>
    </location>
</feature>
<evidence type="ECO:0000256" key="10">
    <source>
        <dbReference type="ARBA" id="ARBA00023136"/>
    </source>
</evidence>
<evidence type="ECO:0000256" key="6">
    <source>
        <dbReference type="ARBA" id="ARBA00022475"/>
    </source>
</evidence>
<comment type="function">
    <text evidence="1">Part of the ABC transporter complex LptBFG involved in the translocation of lipopolysaccharide (LPS) from the inner membrane to the outer membrane.</text>
</comment>
<dbReference type="NCBIfam" id="TIGR04407">
    <property type="entry name" value="LptF_YjgP"/>
    <property type="match status" value="1"/>
</dbReference>
<reference evidence="13 14" key="1">
    <citation type="submission" date="2019-04" db="EMBL/GenBank/DDBJ databases">
        <title>Natronospirillum operosus gen. nov., sp. nov., a haloalkaliphilic satellite isolated from decaying biomass of laboratory culture of cyanobacterium Geitlerinema sp. and proposal of Natronospirillaceae fam. nov. and Saccharospirillaceae fam. nov.</title>
        <authorList>
            <person name="Kevbrin V."/>
            <person name="Boltyanskaya Y."/>
            <person name="Koziaeva V."/>
            <person name="Grouzdev D.S."/>
            <person name="Park M."/>
            <person name="Cho J."/>
        </authorList>
    </citation>
    <scope>NUCLEOTIDE SEQUENCE [LARGE SCALE GENOMIC DNA]</scope>
    <source>
        <strain evidence="13 14">G-116</strain>
    </source>
</reference>
<dbReference type="AlphaFoldDB" id="A0A4Z0WGZ3"/>
<evidence type="ECO:0000313" key="13">
    <source>
        <dbReference type="EMBL" id="TGG95227.1"/>
    </source>
</evidence>
<gene>
    <name evidence="13" type="primary">lptF</name>
    <name evidence="13" type="ORF">E4656_02060</name>
</gene>
<evidence type="ECO:0000256" key="12">
    <source>
        <dbReference type="SAM" id="Phobius"/>
    </source>
</evidence>
<dbReference type="Pfam" id="PF03739">
    <property type="entry name" value="LptF_LptG"/>
    <property type="match status" value="1"/>
</dbReference>
<feature type="transmembrane region" description="Helical" evidence="12">
    <location>
        <begin position="48"/>
        <end position="70"/>
    </location>
</feature>
<comment type="subunit">
    <text evidence="11">Component of the lipopolysaccharide transport and assembly complex. The LptBFG transporter is composed of two ATP-binding proteins (LptB) and two transmembrane proteins (LptF and LptG).</text>
</comment>
<evidence type="ECO:0000313" key="14">
    <source>
        <dbReference type="Proteomes" id="UP000297475"/>
    </source>
</evidence>
<organism evidence="13 14">
    <name type="scientific">Natronospirillum operosum</name>
    <dbReference type="NCBI Taxonomy" id="2759953"/>
    <lineage>
        <taxon>Bacteria</taxon>
        <taxon>Pseudomonadati</taxon>
        <taxon>Pseudomonadota</taxon>
        <taxon>Gammaproteobacteria</taxon>
        <taxon>Oceanospirillales</taxon>
        <taxon>Natronospirillaceae</taxon>
        <taxon>Natronospirillum</taxon>
    </lineage>
</organism>
<comment type="subcellular location">
    <subcellularLocation>
        <location evidence="2">Cell inner membrane</location>
        <topology evidence="2">Multi-pass membrane protein</topology>
    </subcellularLocation>
</comment>
<comment type="caution">
    <text evidence="13">The sequence shown here is derived from an EMBL/GenBank/DDBJ whole genome shotgun (WGS) entry which is preliminary data.</text>
</comment>